<dbReference type="SUPFAM" id="SSF55874">
    <property type="entry name" value="ATPase domain of HSP90 chaperone/DNA topoisomerase II/histidine kinase"/>
    <property type="match status" value="1"/>
</dbReference>
<dbReference type="KEGG" id="kan:IMCC3317_06130"/>
<dbReference type="PANTHER" id="PTHR24421:SF10">
    <property type="entry name" value="NITRATE_NITRITE SENSOR PROTEIN NARQ"/>
    <property type="match status" value="1"/>
</dbReference>
<dbReference type="PROSITE" id="PS50109">
    <property type="entry name" value="HIS_KIN"/>
    <property type="match status" value="1"/>
</dbReference>
<evidence type="ECO:0000256" key="8">
    <source>
        <dbReference type="ARBA" id="ARBA00023012"/>
    </source>
</evidence>
<keyword evidence="9" id="KW-0472">Membrane</keyword>
<keyword evidence="9" id="KW-1133">Transmembrane helix</keyword>
<evidence type="ECO:0000256" key="5">
    <source>
        <dbReference type="ARBA" id="ARBA00022741"/>
    </source>
</evidence>
<dbReference type="EC" id="2.7.13.3" evidence="2"/>
<proteinExistence type="predicted"/>
<protein>
    <recommendedName>
        <fullName evidence="2">histidine kinase</fullName>
        <ecNumber evidence="2">2.7.13.3</ecNumber>
    </recommendedName>
</protein>
<dbReference type="Proteomes" id="UP000464657">
    <property type="component" value="Chromosome"/>
</dbReference>
<dbReference type="PANTHER" id="PTHR24421">
    <property type="entry name" value="NITRATE/NITRITE SENSOR PROTEIN NARX-RELATED"/>
    <property type="match status" value="1"/>
</dbReference>
<accession>A0A7L4ZFL3</accession>
<keyword evidence="3" id="KW-0597">Phosphoprotein</keyword>
<dbReference type="InterPro" id="IPR050482">
    <property type="entry name" value="Sensor_HK_TwoCompSys"/>
</dbReference>
<dbReference type="InterPro" id="IPR036890">
    <property type="entry name" value="HATPase_C_sf"/>
</dbReference>
<dbReference type="Pfam" id="PF02518">
    <property type="entry name" value="HATPase_c"/>
    <property type="match status" value="1"/>
</dbReference>
<keyword evidence="8" id="KW-0902">Two-component regulatory system</keyword>
<evidence type="ECO:0000256" key="1">
    <source>
        <dbReference type="ARBA" id="ARBA00000085"/>
    </source>
</evidence>
<evidence type="ECO:0000256" key="9">
    <source>
        <dbReference type="SAM" id="Phobius"/>
    </source>
</evidence>
<sequence>MQLQSGETTTLAAIAAVIATIVFILLIVVIIILFLVFIKRKNKLLSERQLAQREFENAIAETQIEIREQTLRNISWELHDNIGQLLTLAKIQLHQIADRNEDVAEVSDTISKSLTELRALSKLINPDALKNLMLPEALGLEVARFNRLNFIEATLTINGDEEIIDDKAEIILFRILQEFFSNTIKHAKASTLDVTLTYTPEKLTIAAKDNGQGFSASNDKLTKGIGLQNMRSRGKLIGAEIELESELEKGTNLTIIHYL</sequence>
<gene>
    <name evidence="11" type="primary">nreB_3</name>
    <name evidence="11" type="ORF">IMCC3317_06130</name>
</gene>
<dbReference type="InterPro" id="IPR011712">
    <property type="entry name" value="Sig_transdc_His_kin_sub3_dim/P"/>
</dbReference>
<keyword evidence="12" id="KW-1185">Reference proteome</keyword>
<dbReference type="Gene3D" id="3.30.565.10">
    <property type="entry name" value="Histidine kinase-like ATPase, C-terminal domain"/>
    <property type="match status" value="1"/>
</dbReference>
<evidence type="ECO:0000256" key="7">
    <source>
        <dbReference type="ARBA" id="ARBA00022840"/>
    </source>
</evidence>
<dbReference type="GO" id="GO:0046983">
    <property type="term" value="F:protein dimerization activity"/>
    <property type="evidence" value="ECO:0007669"/>
    <property type="project" value="InterPro"/>
</dbReference>
<dbReference type="Pfam" id="PF07730">
    <property type="entry name" value="HisKA_3"/>
    <property type="match status" value="1"/>
</dbReference>
<dbReference type="OrthoDB" id="9760839at2"/>
<evidence type="ECO:0000313" key="12">
    <source>
        <dbReference type="Proteomes" id="UP000464657"/>
    </source>
</evidence>
<evidence type="ECO:0000256" key="3">
    <source>
        <dbReference type="ARBA" id="ARBA00022553"/>
    </source>
</evidence>
<dbReference type="GO" id="GO:0000155">
    <property type="term" value="F:phosphorelay sensor kinase activity"/>
    <property type="evidence" value="ECO:0007669"/>
    <property type="project" value="InterPro"/>
</dbReference>
<dbReference type="AlphaFoldDB" id="A0A7L4ZFL3"/>
<evidence type="ECO:0000256" key="4">
    <source>
        <dbReference type="ARBA" id="ARBA00022679"/>
    </source>
</evidence>
<keyword evidence="4 11" id="KW-0808">Transferase</keyword>
<keyword evidence="5" id="KW-0547">Nucleotide-binding</keyword>
<keyword evidence="7" id="KW-0067">ATP-binding</keyword>
<dbReference type="EMBL" id="CP019288">
    <property type="protein sequence ID" value="QHI35267.1"/>
    <property type="molecule type" value="Genomic_DNA"/>
</dbReference>
<comment type="catalytic activity">
    <reaction evidence="1">
        <text>ATP + protein L-histidine = ADP + protein N-phospho-L-histidine.</text>
        <dbReference type="EC" id="2.7.13.3"/>
    </reaction>
</comment>
<evidence type="ECO:0000259" key="10">
    <source>
        <dbReference type="PROSITE" id="PS50109"/>
    </source>
</evidence>
<feature type="domain" description="Histidine kinase" evidence="10">
    <location>
        <begin position="73"/>
        <end position="259"/>
    </location>
</feature>
<dbReference type="GO" id="GO:0016020">
    <property type="term" value="C:membrane"/>
    <property type="evidence" value="ECO:0007669"/>
    <property type="project" value="InterPro"/>
</dbReference>
<evidence type="ECO:0000256" key="6">
    <source>
        <dbReference type="ARBA" id="ARBA00022777"/>
    </source>
</evidence>
<dbReference type="GO" id="GO:0005524">
    <property type="term" value="F:ATP binding"/>
    <property type="evidence" value="ECO:0007669"/>
    <property type="project" value="UniProtKB-KW"/>
</dbReference>
<dbReference type="CDD" id="cd16917">
    <property type="entry name" value="HATPase_UhpB-NarQ-NarX-like"/>
    <property type="match status" value="1"/>
</dbReference>
<dbReference type="InterPro" id="IPR003594">
    <property type="entry name" value="HATPase_dom"/>
</dbReference>
<dbReference type="RefSeq" id="WP_160128019.1">
    <property type="nucleotide sequence ID" value="NZ_CP019288.1"/>
</dbReference>
<keyword evidence="6 11" id="KW-0418">Kinase</keyword>
<name>A0A7L4ZFL3_9FLAO</name>
<evidence type="ECO:0000256" key="2">
    <source>
        <dbReference type="ARBA" id="ARBA00012438"/>
    </source>
</evidence>
<feature type="transmembrane region" description="Helical" evidence="9">
    <location>
        <begin position="12"/>
        <end position="38"/>
    </location>
</feature>
<keyword evidence="9" id="KW-0812">Transmembrane</keyword>
<dbReference type="InterPro" id="IPR005467">
    <property type="entry name" value="His_kinase_dom"/>
</dbReference>
<reference evidence="11 12" key="1">
    <citation type="journal article" date="2013" name="Int. J. Syst. Evol. Microbiol.">
        <title>Kordia antarctica sp. nov., isolated from Antarctic seawater.</title>
        <authorList>
            <person name="Baek K."/>
            <person name="Choi A."/>
            <person name="Kang I."/>
            <person name="Lee K."/>
            <person name="Cho J.C."/>
        </authorList>
    </citation>
    <scope>NUCLEOTIDE SEQUENCE [LARGE SCALE GENOMIC DNA]</scope>
    <source>
        <strain evidence="11 12">IMCC3317</strain>
    </source>
</reference>
<organism evidence="11 12">
    <name type="scientific">Kordia antarctica</name>
    <dbReference type="NCBI Taxonomy" id="1218801"/>
    <lineage>
        <taxon>Bacteria</taxon>
        <taxon>Pseudomonadati</taxon>
        <taxon>Bacteroidota</taxon>
        <taxon>Flavobacteriia</taxon>
        <taxon>Flavobacteriales</taxon>
        <taxon>Flavobacteriaceae</taxon>
        <taxon>Kordia</taxon>
    </lineage>
</organism>
<evidence type="ECO:0000313" key="11">
    <source>
        <dbReference type="EMBL" id="QHI35267.1"/>
    </source>
</evidence>